<feature type="compositionally biased region" description="Basic and acidic residues" evidence="1">
    <location>
        <begin position="47"/>
        <end position="62"/>
    </location>
</feature>
<feature type="compositionally biased region" description="Low complexity" evidence="1">
    <location>
        <begin position="70"/>
        <end position="82"/>
    </location>
</feature>
<protein>
    <submittedName>
        <fullName evidence="2">Uncharacterized protein</fullName>
    </submittedName>
</protein>
<evidence type="ECO:0000313" key="3">
    <source>
        <dbReference type="Proteomes" id="UP001221898"/>
    </source>
</evidence>
<evidence type="ECO:0000313" key="2">
    <source>
        <dbReference type="EMBL" id="KAJ8409602.1"/>
    </source>
</evidence>
<dbReference type="Proteomes" id="UP001221898">
    <property type="component" value="Unassembled WGS sequence"/>
</dbReference>
<name>A0AAD7WUD6_9TELE</name>
<organism evidence="2 3">
    <name type="scientific">Aldrovandia affinis</name>
    <dbReference type="NCBI Taxonomy" id="143900"/>
    <lineage>
        <taxon>Eukaryota</taxon>
        <taxon>Metazoa</taxon>
        <taxon>Chordata</taxon>
        <taxon>Craniata</taxon>
        <taxon>Vertebrata</taxon>
        <taxon>Euteleostomi</taxon>
        <taxon>Actinopterygii</taxon>
        <taxon>Neopterygii</taxon>
        <taxon>Teleostei</taxon>
        <taxon>Notacanthiformes</taxon>
        <taxon>Halosauridae</taxon>
        <taxon>Aldrovandia</taxon>
    </lineage>
</organism>
<accession>A0AAD7WUD6</accession>
<dbReference type="EMBL" id="JAINUG010000030">
    <property type="protein sequence ID" value="KAJ8409602.1"/>
    <property type="molecule type" value="Genomic_DNA"/>
</dbReference>
<reference evidence="2" key="1">
    <citation type="journal article" date="2023" name="Science">
        <title>Genome structures resolve the early diversification of teleost fishes.</title>
        <authorList>
            <person name="Parey E."/>
            <person name="Louis A."/>
            <person name="Montfort J."/>
            <person name="Bouchez O."/>
            <person name="Roques C."/>
            <person name="Iampietro C."/>
            <person name="Lluch J."/>
            <person name="Castinel A."/>
            <person name="Donnadieu C."/>
            <person name="Desvignes T."/>
            <person name="Floi Bucao C."/>
            <person name="Jouanno E."/>
            <person name="Wen M."/>
            <person name="Mejri S."/>
            <person name="Dirks R."/>
            <person name="Jansen H."/>
            <person name="Henkel C."/>
            <person name="Chen W.J."/>
            <person name="Zahm M."/>
            <person name="Cabau C."/>
            <person name="Klopp C."/>
            <person name="Thompson A.W."/>
            <person name="Robinson-Rechavi M."/>
            <person name="Braasch I."/>
            <person name="Lecointre G."/>
            <person name="Bobe J."/>
            <person name="Postlethwait J.H."/>
            <person name="Berthelot C."/>
            <person name="Roest Crollius H."/>
            <person name="Guiguen Y."/>
        </authorList>
    </citation>
    <scope>NUCLEOTIDE SEQUENCE</scope>
    <source>
        <strain evidence="2">NC1722</strain>
    </source>
</reference>
<sequence>MSHQINLRYREKKSIKFPPLPSAGFPYNQLSVMLFKGSTEGLSPPAVRRERGKRDGERKRSGADYPLPSPLRAPLRSRSPARPDLRGPAGSSVRNRGNG</sequence>
<comment type="caution">
    <text evidence="2">The sequence shown here is derived from an EMBL/GenBank/DDBJ whole genome shotgun (WGS) entry which is preliminary data.</text>
</comment>
<feature type="region of interest" description="Disordered" evidence="1">
    <location>
        <begin position="37"/>
        <end position="99"/>
    </location>
</feature>
<gene>
    <name evidence="2" type="ORF">AAFF_G00230030</name>
</gene>
<dbReference type="AlphaFoldDB" id="A0AAD7WUD6"/>
<evidence type="ECO:0000256" key="1">
    <source>
        <dbReference type="SAM" id="MobiDB-lite"/>
    </source>
</evidence>
<keyword evidence="3" id="KW-1185">Reference proteome</keyword>
<proteinExistence type="predicted"/>